<gene>
    <name evidence="3" type="ORF">ACFQKB_16900</name>
</gene>
<dbReference type="Pfam" id="PF13845">
    <property type="entry name" value="Septum_form"/>
    <property type="match status" value="1"/>
</dbReference>
<accession>A0ABW2CM29</accession>
<evidence type="ECO:0000256" key="1">
    <source>
        <dbReference type="SAM" id="Phobius"/>
    </source>
</evidence>
<keyword evidence="1" id="KW-0812">Transmembrane</keyword>
<reference evidence="4" key="1">
    <citation type="journal article" date="2019" name="Int. J. Syst. Evol. Microbiol.">
        <title>The Global Catalogue of Microorganisms (GCM) 10K type strain sequencing project: providing services to taxonomists for standard genome sequencing and annotation.</title>
        <authorList>
            <consortium name="The Broad Institute Genomics Platform"/>
            <consortium name="The Broad Institute Genome Sequencing Center for Infectious Disease"/>
            <person name="Wu L."/>
            <person name="Ma J."/>
        </authorList>
    </citation>
    <scope>NUCLEOTIDE SEQUENCE [LARGE SCALE GENOMIC DNA]</scope>
    <source>
        <strain evidence="4">JCM 3369</strain>
    </source>
</reference>
<dbReference type="EMBL" id="JBHSXS010000008">
    <property type="protein sequence ID" value="MFC6881450.1"/>
    <property type="molecule type" value="Genomic_DNA"/>
</dbReference>
<feature type="transmembrane region" description="Helical" evidence="1">
    <location>
        <begin position="36"/>
        <end position="60"/>
    </location>
</feature>
<protein>
    <submittedName>
        <fullName evidence="3">Septum formation family protein</fullName>
    </submittedName>
</protein>
<proteinExistence type="predicted"/>
<sequence length="306" mass="32934">MAALVFGIVGGVVLAFGFGVAALVRVRRRGGRGAGLAIGGMLAAMAWTTALVVGVTLVWFTSVGEGGEGSSYPRVGECFDMPSGRQTPDDTVLVPCEKGHEAELVAAVHLPKRRRPAADVLKEMSDTACEGRAREMFHTASPVEDGQIISLPPRRSAWPGDREARCAVAGPSPRKLVGRLAARPYEVRLWAELQIGDCFDVRESWTSVRLPGCTKPHDAQLIGRFILPADVHLDDRRSKPAAKAGCASRMEALTRADPDMARLTGRFLQPRTSEHAPPDREVFCFITADTGRGKLRRSMLPGSTPA</sequence>
<keyword evidence="1" id="KW-1133">Transmembrane helix</keyword>
<evidence type="ECO:0000259" key="2">
    <source>
        <dbReference type="Pfam" id="PF13845"/>
    </source>
</evidence>
<evidence type="ECO:0000313" key="3">
    <source>
        <dbReference type="EMBL" id="MFC6881450.1"/>
    </source>
</evidence>
<keyword evidence="1" id="KW-0472">Membrane</keyword>
<dbReference type="Proteomes" id="UP001596380">
    <property type="component" value="Unassembled WGS sequence"/>
</dbReference>
<name>A0ABW2CM29_9ACTN</name>
<evidence type="ECO:0000313" key="4">
    <source>
        <dbReference type="Proteomes" id="UP001596380"/>
    </source>
</evidence>
<dbReference type="InterPro" id="IPR026004">
    <property type="entry name" value="Septum_form"/>
</dbReference>
<organism evidence="3 4">
    <name type="scientific">Actinomadura yumaensis</name>
    <dbReference type="NCBI Taxonomy" id="111807"/>
    <lineage>
        <taxon>Bacteria</taxon>
        <taxon>Bacillati</taxon>
        <taxon>Actinomycetota</taxon>
        <taxon>Actinomycetes</taxon>
        <taxon>Streptosporangiales</taxon>
        <taxon>Thermomonosporaceae</taxon>
        <taxon>Actinomadura</taxon>
    </lineage>
</organism>
<dbReference type="RefSeq" id="WP_160822864.1">
    <property type="nucleotide sequence ID" value="NZ_JBHSXS010000008.1"/>
</dbReference>
<keyword evidence="4" id="KW-1185">Reference proteome</keyword>
<feature type="transmembrane region" description="Helical" evidence="1">
    <location>
        <begin position="6"/>
        <end position="24"/>
    </location>
</feature>
<feature type="domain" description="Septum formation-related" evidence="2">
    <location>
        <begin position="76"/>
        <end position="248"/>
    </location>
</feature>
<comment type="caution">
    <text evidence="3">The sequence shown here is derived from an EMBL/GenBank/DDBJ whole genome shotgun (WGS) entry which is preliminary data.</text>
</comment>